<evidence type="ECO:0000313" key="2">
    <source>
        <dbReference type="Proteomes" id="UP000198287"/>
    </source>
</evidence>
<dbReference type="GO" id="GO:0003676">
    <property type="term" value="F:nucleic acid binding"/>
    <property type="evidence" value="ECO:0007669"/>
    <property type="project" value="InterPro"/>
</dbReference>
<sequence length="238" mass="27600">MSAHKFEWRSVIKYLWGLGRAGPDIHRDLKKSYGKQTPHLFSVKRWVQRFSGGETSLRDKQKSRRPKTGVSDRNIAKVRAVIERDRRQTAIKKVSAKKVMAVVFWDRVSVLLVAFYRKGTTMTGAEYAKVLKKLADVLQGKRPEMWDDGVYVFHDNAPSHTSRLSESAINELGFIQLSHPAYSLDLVPSDYHLFPHRKKFLRKRAFTSYTQLEKSTNQWFSLQPPEFYNQGISDLPKQ</sequence>
<dbReference type="Pfam" id="PF01359">
    <property type="entry name" value="Transposase_1"/>
    <property type="match status" value="1"/>
</dbReference>
<evidence type="ECO:0000313" key="1">
    <source>
        <dbReference type="EMBL" id="OXA54302.1"/>
    </source>
</evidence>
<dbReference type="OrthoDB" id="10017160at2759"/>
<name>A0A226E9K8_FOLCA</name>
<comment type="caution">
    <text evidence="1">The sequence shown here is derived from an EMBL/GenBank/DDBJ whole genome shotgun (WGS) entry which is preliminary data.</text>
</comment>
<reference evidence="1 2" key="1">
    <citation type="submission" date="2015-12" db="EMBL/GenBank/DDBJ databases">
        <title>The genome of Folsomia candida.</title>
        <authorList>
            <person name="Faddeeva A."/>
            <person name="Derks M.F."/>
            <person name="Anvar Y."/>
            <person name="Smit S."/>
            <person name="Van Straalen N."/>
            <person name="Roelofs D."/>
        </authorList>
    </citation>
    <scope>NUCLEOTIDE SEQUENCE [LARGE SCALE GENOMIC DNA]</scope>
    <source>
        <strain evidence="1 2">VU population</strain>
        <tissue evidence="1">Whole body</tissue>
    </source>
</reference>
<dbReference type="EMBL" id="LNIX01000005">
    <property type="protein sequence ID" value="OXA54302.1"/>
    <property type="molecule type" value="Genomic_DNA"/>
</dbReference>
<protein>
    <submittedName>
        <fullName evidence="1">Mariner Mos1 transposase</fullName>
    </submittedName>
</protein>
<dbReference type="InterPro" id="IPR036397">
    <property type="entry name" value="RNaseH_sf"/>
</dbReference>
<dbReference type="PANTHER" id="PTHR46060:SF1">
    <property type="entry name" value="MARINER MOS1 TRANSPOSASE-LIKE PROTEIN"/>
    <property type="match status" value="1"/>
</dbReference>
<dbReference type="InterPro" id="IPR001888">
    <property type="entry name" value="Transposase_1"/>
</dbReference>
<dbReference type="PANTHER" id="PTHR46060">
    <property type="entry name" value="MARINER MOS1 TRANSPOSASE-LIKE PROTEIN"/>
    <property type="match status" value="1"/>
</dbReference>
<dbReference type="OMA" id="SECYITI"/>
<dbReference type="STRING" id="158441.A0A226E9K8"/>
<organism evidence="1 2">
    <name type="scientific">Folsomia candida</name>
    <name type="common">Springtail</name>
    <dbReference type="NCBI Taxonomy" id="158441"/>
    <lineage>
        <taxon>Eukaryota</taxon>
        <taxon>Metazoa</taxon>
        <taxon>Ecdysozoa</taxon>
        <taxon>Arthropoda</taxon>
        <taxon>Hexapoda</taxon>
        <taxon>Collembola</taxon>
        <taxon>Entomobryomorpha</taxon>
        <taxon>Isotomoidea</taxon>
        <taxon>Isotomidae</taxon>
        <taxon>Proisotominae</taxon>
        <taxon>Folsomia</taxon>
    </lineage>
</organism>
<dbReference type="Gene3D" id="3.30.420.10">
    <property type="entry name" value="Ribonuclease H-like superfamily/Ribonuclease H"/>
    <property type="match status" value="1"/>
</dbReference>
<dbReference type="Proteomes" id="UP000198287">
    <property type="component" value="Unassembled WGS sequence"/>
</dbReference>
<accession>A0A226E9K8</accession>
<keyword evidence="2" id="KW-1185">Reference proteome</keyword>
<proteinExistence type="predicted"/>
<dbReference type="InterPro" id="IPR052709">
    <property type="entry name" value="Transposase-MT_Hybrid"/>
</dbReference>
<dbReference type="AlphaFoldDB" id="A0A226E9K8"/>
<gene>
    <name evidence="1" type="ORF">Fcan01_11270</name>
</gene>